<dbReference type="PANTHER" id="PTHR37305:SF1">
    <property type="entry name" value="MEMBRANE PROTEIN"/>
    <property type="match status" value="1"/>
</dbReference>
<evidence type="ECO:0000313" key="3">
    <source>
        <dbReference type="Proteomes" id="UP000198860"/>
    </source>
</evidence>
<evidence type="ECO:0000256" key="1">
    <source>
        <dbReference type="SAM" id="Phobius"/>
    </source>
</evidence>
<feature type="transmembrane region" description="Helical" evidence="1">
    <location>
        <begin position="288"/>
        <end position="310"/>
    </location>
</feature>
<proteinExistence type="predicted"/>
<gene>
    <name evidence="2" type="ORF">SAMN05421677_11214</name>
</gene>
<name>A0A1H0Q2C3_HALAD</name>
<organism evidence="2 3">
    <name type="scientific">Halobacillus aidingensis</name>
    <dbReference type="NCBI Taxonomy" id="240303"/>
    <lineage>
        <taxon>Bacteria</taxon>
        <taxon>Bacillati</taxon>
        <taxon>Bacillota</taxon>
        <taxon>Bacilli</taxon>
        <taxon>Bacillales</taxon>
        <taxon>Bacillaceae</taxon>
        <taxon>Halobacillus</taxon>
    </lineage>
</organism>
<feature type="transmembrane region" description="Helical" evidence="1">
    <location>
        <begin position="240"/>
        <end position="258"/>
    </location>
</feature>
<dbReference type="Pfam" id="PF12679">
    <property type="entry name" value="ABC2_membrane_2"/>
    <property type="match status" value="1"/>
</dbReference>
<keyword evidence="1" id="KW-1133">Transmembrane helix</keyword>
<dbReference type="GO" id="GO:0005886">
    <property type="term" value="C:plasma membrane"/>
    <property type="evidence" value="ECO:0007669"/>
    <property type="project" value="UniProtKB-SubCell"/>
</dbReference>
<dbReference type="Proteomes" id="UP000198860">
    <property type="component" value="Unassembled WGS sequence"/>
</dbReference>
<feature type="transmembrane region" description="Helical" evidence="1">
    <location>
        <begin position="156"/>
        <end position="182"/>
    </location>
</feature>
<keyword evidence="1" id="KW-0812">Transmembrane</keyword>
<keyword evidence="3" id="KW-1185">Reference proteome</keyword>
<feature type="transmembrane region" description="Helical" evidence="1">
    <location>
        <begin position="212"/>
        <end position="233"/>
    </location>
</feature>
<evidence type="ECO:0000313" key="2">
    <source>
        <dbReference type="EMBL" id="SDP10836.1"/>
    </source>
</evidence>
<dbReference type="GO" id="GO:0140359">
    <property type="term" value="F:ABC-type transporter activity"/>
    <property type="evidence" value="ECO:0007669"/>
    <property type="project" value="InterPro"/>
</dbReference>
<reference evidence="3" key="1">
    <citation type="submission" date="2016-10" db="EMBL/GenBank/DDBJ databases">
        <authorList>
            <person name="Varghese N."/>
            <person name="Submissions S."/>
        </authorList>
    </citation>
    <scope>NUCLEOTIDE SEQUENCE [LARGE SCALE GENOMIC DNA]</scope>
    <source>
        <strain evidence="3">CGMCC 1.3703</strain>
    </source>
</reference>
<protein>
    <submittedName>
        <fullName evidence="2">ABC-2 type transport system permease protein</fullName>
    </submittedName>
</protein>
<feature type="transmembrane region" description="Helical" evidence="1">
    <location>
        <begin position="113"/>
        <end position="135"/>
    </location>
</feature>
<dbReference type="RefSeq" id="WP_089652847.1">
    <property type="nucleotide sequence ID" value="NZ_FNIZ01000012.1"/>
</dbReference>
<keyword evidence="1" id="KW-0472">Membrane</keyword>
<dbReference type="PANTHER" id="PTHR37305">
    <property type="entry name" value="INTEGRAL MEMBRANE PROTEIN-RELATED"/>
    <property type="match status" value="1"/>
</dbReference>
<dbReference type="STRING" id="240303.SAMN05421677_11214"/>
<accession>A0A1H0Q2C3</accession>
<feature type="transmembrane region" description="Helical" evidence="1">
    <location>
        <begin position="20"/>
        <end position="39"/>
    </location>
</feature>
<dbReference type="AlphaFoldDB" id="A0A1H0Q2C3"/>
<dbReference type="EMBL" id="FNIZ01000012">
    <property type="protein sequence ID" value="SDP10836.1"/>
    <property type="molecule type" value="Genomic_DNA"/>
</dbReference>
<sequence length="318" mass="35571">MSNFFQLIKNEHMKLYNQKATWIMAILLVVSIVGIGALLKVDAAITGGEPPTGDNWKQELQKQNEQLMAAGEQPPEIEYPAYTNVEMNQYRIENDLKPTAYNSWDFVRDNRTFVALVSLFTIIVAAGITANEFRWGTIKLLLIRPISRSKILLAKYVSVVMYALTMLLALYILSFLVGSLLFGMGSFSQTYVYTQAGEIKDAGIFSFTVSQYLLSFVELIMMATFAFMIAAVFRNTSLAIGLAIFLMMTGSSIIVFFMEKEWAKYILFANTDLSQYMSGTPFVSGTSLGFSIAVLAVYYVLFMALAWGFFTKRDVAGA</sequence>
<dbReference type="OrthoDB" id="8613028at2"/>